<evidence type="ECO:0000313" key="2">
    <source>
        <dbReference type="EMBL" id="EXI81918.1"/>
    </source>
</evidence>
<protein>
    <submittedName>
        <fullName evidence="2">Retron-type reverse transcriptase</fullName>
    </submittedName>
</protein>
<sequence>MASSAHHGARADPLLLSQESSTSTNANPWGYTRLAKRRRNSSTMHEVAVIGEDDRGGKKTVGGGNANRQWTPHGGVISPLLANCHLHFLERTWQRRHLKGELSALLLRFADGFVVMCRRPVADPFDVASQCEGPSDWLPPASQCSSLPAPRRVQSTDQGGLVLGAYLGVKNIGESCAEKRHALMKEGSRNVVHHVRG</sequence>
<dbReference type="GO" id="GO:0003964">
    <property type="term" value="F:RNA-directed DNA polymerase activity"/>
    <property type="evidence" value="ECO:0007669"/>
    <property type="project" value="UniProtKB-KW"/>
</dbReference>
<evidence type="ECO:0000313" key="3">
    <source>
        <dbReference type="Proteomes" id="UP000021816"/>
    </source>
</evidence>
<comment type="caution">
    <text evidence="2">The sequence shown here is derived from an EMBL/GenBank/DDBJ whole genome shotgun (WGS) entry which is preliminary data.</text>
</comment>
<organism evidence="2 3">
    <name type="scientific">Candidatus Accumulibacter appositus</name>
    <dbReference type="NCBI Taxonomy" id="1454003"/>
    <lineage>
        <taxon>Bacteria</taxon>
        <taxon>Pseudomonadati</taxon>
        <taxon>Pseudomonadota</taxon>
        <taxon>Betaproteobacteria</taxon>
        <taxon>Candidatus Accumulibacter</taxon>
    </lineage>
</organism>
<keyword evidence="2" id="KW-0548">Nucleotidyltransferase</keyword>
<dbReference type="EMBL" id="JEMX01000015">
    <property type="protein sequence ID" value="EXI81918.1"/>
    <property type="molecule type" value="Genomic_DNA"/>
</dbReference>
<proteinExistence type="predicted"/>
<reference evidence="2 3" key="1">
    <citation type="submission" date="2014-02" db="EMBL/GenBank/DDBJ databases">
        <title>Expanding our view of genomic diversity in Candidatus Accumulibacter clades.</title>
        <authorList>
            <person name="Skennerton C.T."/>
            <person name="Barr J.J."/>
            <person name="Slater F.R."/>
            <person name="Bond P.L."/>
            <person name="Tyson G.W."/>
        </authorList>
    </citation>
    <scope>NUCLEOTIDE SEQUENCE [LARGE SCALE GENOMIC DNA]</scope>
    <source>
        <strain evidence="3">BA-92</strain>
    </source>
</reference>
<accession>A0A011NGR1</accession>
<name>A0A011NGR1_9PROT</name>
<keyword evidence="2" id="KW-0695">RNA-directed DNA polymerase</keyword>
<feature type="region of interest" description="Disordered" evidence="1">
    <location>
        <begin position="1"/>
        <end position="33"/>
    </location>
</feature>
<dbReference type="AlphaFoldDB" id="A0A011NGR1"/>
<dbReference type="PATRIC" id="fig|1454003.3.peg.888"/>
<feature type="compositionally biased region" description="Polar residues" evidence="1">
    <location>
        <begin position="17"/>
        <end position="27"/>
    </location>
</feature>
<keyword evidence="2" id="KW-0808">Transferase</keyword>
<dbReference type="STRING" id="1454003.AW10_00863"/>
<gene>
    <name evidence="2" type="ORF">AW10_00863</name>
</gene>
<evidence type="ECO:0000256" key="1">
    <source>
        <dbReference type="SAM" id="MobiDB-lite"/>
    </source>
</evidence>
<dbReference type="Proteomes" id="UP000021816">
    <property type="component" value="Unassembled WGS sequence"/>
</dbReference>